<feature type="region of interest" description="Disordered" evidence="9">
    <location>
        <begin position="111"/>
        <end position="132"/>
    </location>
</feature>
<dbReference type="Pfam" id="PF00364">
    <property type="entry name" value="Biotin_lipoyl"/>
    <property type="match status" value="1"/>
</dbReference>
<dbReference type="NCBIfam" id="TIGR01349">
    <property type="entry name" value="PDHac_trf_mito"/>
    <property type="match status" value="1"/>
</dbReference>
<dbReference type="InterPro" id="IPR045257">
    <property type="entry name" value="E2/Pdx1"/>
</dbReference>
<keyword evidence="12" id="KW-0670">Pyruvate</keyword>
<dbReference type="PROSITE" id="PS00189">
    <property type="entry name" value="LIPOYL"/>
    <property type="match status" value="1"/>
</dbReference>
<dbReference type="Gene3D" id="3.30.559.10">
    <property type="entry name" value="Chloramphenicol acetyltransferase-like domain"/>
    <property type="match status" value="1"/>
</dbReference>
<dbReference type="RefSeq" id="WP_222874714.1">
    <property type="nucleotide sequence ID" value="NZ_AP023361.1"/>
</dbReference>
<dbReference type="GO" id="GO:0045254">
    <property type="term" value="C:pyruvate dehydrogenase complex"/>
    <property type="evidence" value="ECO:0007669"/>
    <property type="project" value="UniProtKB-UniRule"/>
</dbReference>
<dbReference type="InterPro" id="IPR036625">
    <property type="entry name" value="E3-bd_dom_sf"/>
</dbReference>
<feature type="domain" description="Peripheral subunit-binding (PSBD)" evidence="11">
    <location>
        <begin position="141"/>
        <end position="178"/>
    </location>
</feature>
<dbReference type="InterPro" id="IPR001078">
    <property type="entry name" value="2-oxoacid_DH_actylTfrase"/>
</dbReference>
<comment type="catalytic activity">
    <reaction evidence="7 8">
        <text>N(6)-[(R)-dihydrolipoyl]-L-lysyl-[protein] + acetyl-CoA = N(6)-[(R)-S(8)-acetyldihydrolipoyl]-L-lysyl-[protein] + CoA</text>
        <dbReference type="Rhea" id="RHEA:17017"/>
        <dbReference type="Rhea" id="RHEA-COMP:10475"/>
        <dbReference type="Rhea" id="RHEA-COMP:10478"/>
        <dbReference type="ChEBI" id="CHEBI:57287"/>
        <dbReference type="ChEBI" id="CHEBI:57288"/>
        <dbReference type="ChEBI" id="CHEBI:83100"/>
        <dbReference type="ChEBI" id="CHEBI:83111"/>
        <dbReference type="EC" id="2.3.1.12"/>
    </reaction>
</comment>
<evidence type="ECO:0000256" key="7">
    <source>
        <dbReference type="ARBA" id="ARBA00048370"/>
    </source>
</evidence>
<dbReference type="InterPro" id="IPR023213">
    <property type="entry name" value="CAT-like_dom_sf"/>
</dbReference>
<evidence type="ECO:0000256" key="4">
    <source>
        <dbReference type="ARBA" id="ARBA00022823"/>
    </source>
</evidence>
<evidence type="ECO:0000259" key="10">
    <source>
        <dbReference type="PROSITE" id="PS50968"/>
    </source>
</evidence>
<organism evidence="12 13">
    <name type="scientific">Terrihabitans soli</name>
    <dbReference type="NCBI Taxonomy" id="708113"/>
    <lineage>
        <taxon>Bacteria</taxon>
        <taxon>Pseudomonadati</taxon>
        <taxon>Pseudomonadota</taxon>
        <taxon>Alphaproteobacteria</taxon>
        <taxon>Hyphomicrobiales</taxon>
        <taxon>Terrihabitans</taxon>
    </lineage>
</organism>
<comment type="similarity">
    <text evidence="1 8">Belongs to the 2-oxoacid dehydrogenase family.</text>
</comment>
<dbReference type="GO" id="GO:0004742">
    <property type="term" value="F:dihydrolipoyllysine-residue acetyltransferase activity"/>
    <property type="evidence" value="ECO:0007669"/>
    <property type="project" value="UniProtKB-UniRule"/>
</dbReference>
<sequence length="440" mass="46491">MPINILMPALSPTMEQGNLVKWLKKEGDKVKSGDVIAEIETDKATMEVEAVDEGTLGKILVPEGTNDVAVNRPIAVLLEEGEDASAASAPAAAPKTEAKAEAPKAEVLKAAEAPKPAPAAATAPAAAPAPAPKANGAARVFASPLARRIAKDRGVDLGAISGSGPHGRIVKKDVETAQPGAARQAPAGAGGLPLMPDDQIRALFEPGSYDVVPHDGMRRVIATRMQQSMIVVPHFFLAVDMDVGPLLRMREEMNSFAPKEDGKPVWRVSVNDLVVKAFALTLKKHPQGNASWTETGMLRHHNVDIGIAVAIPGGGLITPILRNAQDKSLQELSKESSSLAKRAREKKLKPHEYQGGTTAISNLGMYGVTNFTAIVNPPHSTILAVAASEKRAVVIDDKIEIRTIMTATLSCDHRVLDGADAAEIMQTLKGYIEKPVGLVI</sequence>
<proteinExistence type="inferred from homology"/>
<feature type="region of interest" description="Disordered" evidence="9">
    <location>
        <begin position="85"/>
        <end position="104"/>
    </location>
</feature>
<dbReference type="InterPro" id="IPR006257">
    <property type="entry name" value="LAT1"/>
</dbReference>
<dbReference type="SUPFAM" id="SSF51230">
    <property type="entry name" value="Single hybrid motif"/>
    <property type="match status" value="1"/>
</dbReference>
<dbReference type="Pfam" id="PF00198">
    <property type="entry name" value="2-oxoacid_dh"/>
    <property type="match status" value="1"/>
</dbReference>
<dbReference type="PANTHER" id="PTHR23151:SF90">
    <property type="entry name" value="DIHYDROLIPOYLLYSINE-RESIDUE ACETYLTRANSFERASE COMPONENT OF PYRUVATE DEHYDROGENASE COMPLEX, MITOCHONDRIAL-RELATED"/>
    <property type="match status" value="1"/>
</dbReference>
<keyword evidence="3 8" id="KW-0808">Transferase</keyword>
<dbReference type="InterPro" id="IPR004167">
    <property type="entry name" value="PSBD"/>
</dbReference>
<keyword evidence="5 8" id="KW-0012">Acyltransferase</keyword>
<name>A0A6S6QUU7_9HYPH</name>
<evidence type="ECO:0000256" key="6">
    <source>
        <dbReference type="ARBA" id="ARBA00025211"/>
    </source>
</evidence>
<feature type="domain" description="Lipoyl-binding" evidence="10">
    <location>
        <begin position="2"/>
        <end position="78"/>
    </location>
</feature>
<dbReference type="EMBL" id="AP023361">
    <property type="protein sequence ID" value="BCJ91032.1"/>
    <property type="molecule type" value="Genomic_DNA"/>
</dbReference>
<dbReference type="Proteomes" id="UP000515317">
    <property type="component" value="Chromosome"/>
</dbReference>
<dbReference type="InterPro" id="IPR000089">
    <property type="entry name" value="Biotin_lipoyl"/>
</dbReference>
<dbReference type="AlphaFoldDB" id="A0A6S6QUU7"/>
<dbReference type="PANTHER" id="PTHR23151">
    <property type="entry name" value="DIHYDROLIPOAMIDE ACETYL/SUCCINYL-TRANSFERASE-RELATED"/>
    <property type="match status" value="1"/>
</dbReference>
<evidence type="ECO:0000256" key="1">
    <source>
        <dbReference type="ARBA" id="ARBA00007317"/>
    </source>
</evidence>
<evidence type="ECO:0000256" key="9">
    <source>
        <dbReference type="SAM" id="MobiDB-lite"/>
    </source>
</evidence>
<dbReference type="SUPFAM" id="SSF47005">
    <property type="entry name" value="Peripheral subunit-binding domain of 2-oxo acid dehydrogenase complex"/>
    <property type="match status" value="1"/>
</dbReference>
<evidence type="ECO:0000256" key="3">
    <source>
        <dbReference type="ARBA" id="ARBA00022679"/>
    </source>
</evidence>
<evidence type="ECO:0000259" key="11">
    <source>
        <dbReference type="PROSITE" id="PS51826"/>
    </source>
</evidence>
<dbReference type="InterPro" id="IPR003016">
    <property type="entry name" value="2-oxoA_DH_lipoyl-BS"/>
</dbReference>
<comment type="subunit">
    <text evidence="2">Forms a 24-polypeptide structural core with octahedral symmetry.</text>
</comment>
<comment type="cofactor">
    <cofactor evidence="8">
        <name>(R)-lipoate</name>
        <dbReference type="ChEBI" id="CHEBI:83088"/>
    </cofactor>
    <text evidence="8">Binds 1 lipoyl cofactor covalently.</text>
</comment>
<dbReference type="FunFam" id="2.40.50.100:FF:000010">
    <property type="entry name" value="Acetyltransferase component of pyruvate dehydrogenase complex"/>
    <property type="match status" value="1"/>
</dbReference>
<accession>A0A6S6QUU7</accession>
<gene>
    <name evidence="12" type="ORF">IZ6_17670</name>
</gene>
<dbReference type="PROSITE" id="PS50968">
    <property type="entry name" value="BIOTINYL_LIPOYL"/>
    <property type="match status" value="1"/>
</dbReference>
<dbReference type="KEGG" id="tso:IZ6_17670"/>
<evidence type="ECO:0000256" key="2">
    <source>
        <dbReference type="ARBA" id="ARBA00011484"/>
    </source>
</evidence>
<reference evidence="12 13" key="1">
    <citation type="submission" date="2020-08" db="EMBL/GenBank/DDBJ databases">
        <title>Genome sequence of Rhizobiales bacterium strain IZ6.</title>
        <authorList>
            <person name="Nakai R."/>
            <person name="Naganuma T."/>
        </authorList>
    </citation>
    <scope>NUCLEOTIDE SEQUENCE [LARGE SCALE GENOMIC DNA]</scope>
    <source>
        <strain evidence="12 13">IZ6</strain>
    </source>
</reference>
<keyword evidence="4 8" id="KW-0450">Lipoyl</keyword>
<evidence type="ECO:0000313" key="13">
    <source>
        <dbReference type="Proteomes" id="UP000515317"/>
    </source>
</evidence>
<keyword evidence="13" id="KW-1185">Reference proteome</keyword>
<comment type="function">
    <text evidence="6">The pyruvate dehydrogenase complex catalyzes the overall conversion of pyruvate to acetyl-CoA and CO(2). It contains multiple copies of three enzymatic components: pyruvate dehydrogenase (E1), dihydrolipoamide acetyltransferase (E2) and lipoamide dehydrogenase (E3).</text>
</comment>
<dbReference type="Pfam" id="PF02817">
    <property type="entry name" value="E3_binding"/>
    <property type="match status" value="1"/>
</dbReference>
<evidence type="ECO:0000256" key="5">
    <source>
        <dbReference type="ARBA" id="ARBA00023315"/>
    </source>
</evidence>
<evidence type="ECO:0000256" key="8">
    <source>
        <dbReference type="RuleBase" id="RU361137"/>
    </source>
</evidence>
<dbReference type="SUPFAM" id="SSF52777">
    <property type="entry name" value="CoA-dependent acyltransferases"/>
    <property type="match status" value="1"/>
</dbReference>
<dbReference type="PROSITE" id="PS51826">
    <property type="entry name" value="PSBD"/>
    <property type="match status" value="1"/>
</dbReference>
<protein>
    <recommendedName>
        <fullName evidence="8">Acetyltransferase component of pyruvate dehydrogenase complex</fullName>
        <ecNumber evidence="8">2.3.1.12</ecNumber>
    </recommendedName>
</protein>
<evidence type="ECO:0000313" key="12">
    <source>
        <dbReference type="EMBL" id="BCJ91032.1"/>
    </source>
</evidence>
<dbReference type="Gene3D" id="4.10.320.10">
    <property type="entry name" value="E3-binding domain"/>
    <property type="match status" value="1"/>
</dbReference>
<dbReference type="InterPro" id="IPR011053">
    <property type="entry name" value="Single_hybrid_motif"/>
</dbReference>
<dbReference type="GO" id="GO:0006086">
    <property type="term" value="P:pyruvate decarboxylation to acetyl-CoA"/>
    <property type="evidence" value="ECO:0007669"/>
    <property type="project" value="InterPro"/>
</dbReference>
<dbReference type="EC" id="2.3.1.12" evidence="8"/>
<dbReference type="Gene3D" id="2.40.50.100">
    <property type="match status" value="1"/>
</dbReference>
<feature type="compositionally biased region" description="Low complexity" evidence="9">
    <location>
        <begin position="85"/>
        <end position="95"/>
    </location>
</feature>
<dbReference type="CDD" id="cd06849">
    <property type="entry name" value="lipoyl_domain"/>
    <property type="match status" value="1"/>
</dbReference>